<evidence type="ECO:0000259" key="4">
    <source>
        <dbReference type="Pfam" id="PF01168"/>
    </source>
</evidence>
<gene>
    <name evidence="5" type="ORF">HMH06_07115</name>
</gene>
<dbReference type="Proteomes" id="UP000580344">
    <property type="component" value="Unassembled WGS sequence"/>
</dbReference>
<dbReference type="PANTHER" id="PTHR10146">
    <property type="entry name" value="PROLINE SYNTHETASE CO-TRANSCRIBED BACTERIAL HOMOLOG PROTEIN"/>
    <property type="match status" value="1"/>
</dbReference>
<protein>
    <recommendedName>
        <fullName evidence="2">Pyridoxal phosphate homeostasis protein</fullName>
        <shortName evidence="2">PLP homeostasis protein</shortName>
    </recommendedName>
</protein>
<dbReference type="NCBIfam" id="TIGR00044">
    <property type="entry name" value="YggS family pyridoxal phosphate-dependent enzyme"/>
    <property type="match status" value="1"/>
</dbReference>
<evidence type="ECO:0000313" key="5">
    <source>
        <dbReference type="EMBL" id="NOJ75597.1"/>
    </source>
</evidence>
<comment type="function">
    <text evidence="2">Pyridoxal 5'-phosphate (PLP)-binding protein, which is involved in PLP homeostasis.</text>
</comment>
<dbReference type="PANTHER" id="PTHR10146:SF14">
    <property type="entry name" value="PYRIDOXAL PHOSPHATE HOMEOSTASIS PROTEIN"/>
    <property type="match status" value="1"/>
</dbReference>
<evidence type="ECO:0000256" key="3">
    <source>
        <dbReference type="RuleBase" id="RU004514"/>
    </source>
</evidence>
<organism evidence="5 6">
    <name type="scientific">Empedobacter stercoris</name>
    <dbReference type="NCBI Taxonomy" id="1628248"/>
    <lineage>
        <taxon>Bacteria</taxon>
        <taxon>Pseudomonadati</taxon>
        <taxon>Bacteroidota</taxon>
        <taxon>Flavobacteriia</taxon>
        <taxon>Flavobacteriales</taxon>
        <taxon>Weeksellaceae</taxon>
        <taxon>Empedobacter</taxon>
    </lineage>
</organism>
<comment type="caution">
    <text evidence="5">The sequence shown here is derived from an EMBL/GenBank/DDBJ whole genome shotgun (WGS) entry which is preliminary data.</text>
</comment>
<feature type="domain" description="Alanine racemase N-terminal" evidence="4">
    <location>
        <begin position="3"/>
        <end position="215"/>
    </location>
</feature>
<keyword evidence="6" id="KW-1185">Reference proteome</keyword>
<dbReference type="Gene3D" id="3.20.20.10">
    <property type="entry name" value="Alanine racemase"/>
    <property type="match status" value="1"/>
</dbReference>
<comment type="similarity">
    <text evidence="2 3">Belongs to the pyridoxal phosphate-binding protein YggS/PROSC family.</text>
</comment>
<dbReference type="HAMAP" id="MF_02087">
    <property type="entry name" value="PLP_homeostasis"/>
    <property type="match status" value="1"/>
</dbReference>
<feature type="modified residue" description="N6-(pyridoxal phosphate)lysine" evidence="2">
    <location>
        <position position="25"/>
    </location>
</feature>
<dbReference type="CDD" id="cd00635">
    <property type="entry name" value="PLPDE_III_YBL036c_like"/>
    <property type="match status" value="1"/>
</dbReference>
<evidence type="ECO:0000313" key="6">
    <source>
        <dbReference type="Proteomes" id="UP000580344"/>
    </source>
</evidence>
<dbReference type="InterPro" id="IPR029066">
    <property type="entry name" value="PLP-binding_barrel"/>
</dbReference>
<accession>A0ABX1WLU7</accession>
<name>A0ABX1WLU7_9FLAO</name>
<dbReference type="RefSeq" id="WP_171622910.1">
    <property type="nucleotide sequence ID" value="NZ_JABFOQ010000013.1"/>
</dbReference>
<dbReference type="SUPFAM" id="SSF51419">
    <property type="entry name" value="PLP-binding barrel"/>
    <property type="match status" value="1"/>
</dbReference>
<dbReference type="PIRSF" id="PIRSF004848">
    <property type="entry name" value="YBL036c_PLPDEIII"/>
    <property type="match status" value="1"/>
</dbReference>
<keyword evidence="1 2" id="KW-0663">Pyridoxal phosphate</keyword>
<reference evidence="5 6" key="1">
    <citation type="submission" date="2020-05" db="EMBL/GenBank/DDBJ databases">
        <title>Tigecycline resistant gene in Empedobacter stercoris.</title>
        <authorList>
            <person name="Chen Y."/>
            <person name="Cheng Y."/>
            <person name="Zhou K."/>
        </authorList>
    </citation>
    <scope>NUCLEOTIDE SEQUENCE [LARGE SCALE GENOMIC DNA]</scope>
    <source>
        <strain evidence="5 6">ES202</strain>
    </source>
</reference>
<proteinExistence type="inferred from homology"/>
<sequence length="219" mass="25242">MSIQDNLKTIETTIPNHITLVAVSKTKPVEDLQEAYEAGIRDFGENKIQEMCDKYEVLPKDIRWHMIGHVQTNKVKYMAPFVHLIHGVDSLKLLKEINKQAEKNNRIIDVLLQQFIADEETKFGLDVEETRQIMQDEIQHLPHVRVVGLMGMATFTEDKNQIRNEFKTLKSNFDFLKNNFENITILSMGMSGDYQIAIEEGSTMVRIGSSIFGHRNYSI</sequence>
<dbReference type="InterPro" id="IPR001608">
    <property type="entry name" value="Ala_racemase_N"/>
</dbReference>
<dbReference type="InterPro" id="IPR011078">
    <property type="entry name" value="PyrdxlP_homeostasis"/>
</dbReference>
<dbReference type="Pfam" id="PF01168">
    <property type="entry name" value="Ala_racemase_N"/>
    <property type="match status" value="1"/>
</dbReference>
<evidence type="ECO:0000256" key="2">
    <source>
        <dbReference type="HAMAP-Rule" id="MF_02087"/>
    </source>
</evidence>
<dbReference type="EMBL" id="JABFOQ010000013">
    <property type="protein sequence ID" value="NOJ75597.1"/>
    <property type="molecule type" value="Genomic_DNA"/>
</dbReference>
<evidence type="ECO:0000256" key="1">
    <source>
        <dbReference type="ARBA" id="ARBA00022898"/>
    </source>
</evidence>